<evidence type="ECO:0000313" key="14">
    <source>
        <dbReference type="Proteomes" id="UP000676409"/>
    </source>
</evidence>
<protein>
    <submittedName>
        <fullName evidence="13">TonB-dependent receptor</fullName>
    </submittedName>
</protein>
<feature type="domain" description="TonB-dependent receptor plug" evidence="12">
    <location>
        <begin position="55"/>
        <end position="171"/>
    </location>
</feature>
<proteinExistence type="inferred from homology"/>
<keyword evidence="10" id="KW-0732">Signal</keyword>
<organism evidence="13 14">
    <name type="scientific">Phenylobacterium montanum</name>
    <dbReference type="NCBI Taxonomy" id="2823693"/>
    <lineage>
        <taxon>Bacteria</taxon>
        <taxon>Pseudomonadati</taxon>
        <taxon>Pseudomonadota</taxon>
        <taxon>Alphaproteobacteria</taxon>
        <taxon>Caulobacterales</taxon>
        <taxon>Caulobacteraceae</taxon>
        <taxon>Phenylobacterium</taxon>
    </lineage>
</organism>
<evidence type="ECO:0000256" key="1">
    <source>
        <dbReference type="ARBA" id="ARBA00004571"/>
    </source>
</evidence>
<name>A0A975G2D4_9CAUL</name>
<dbReference type="Gene3D" id="2.40.170.20">
    <property type="entry name" value="TonB-dependent receptor, beta-barrel domain"/>
    <property type="match status" value="1"/>
</dbReference>
<evidence type="ECO:0000256" key="10">
    <source>
        <dbReference type="SAM" id="SignalP"/>
    </source>
</evidence>
<keyword evidence="2 8" id="KW-0813">Transport</keyword>
<evidence type="ECO:0000259" key="12">
    <source>
        <dbReference type="Pfam" id="PF07715"/>
    </source>
</evidence>
<evidence type="ECO:0000256" key="4">
    <source>
        <dbReference type="ARBA" id="ARBA00022692"/>
    </source>
</evidence>
<comment type="subcellular location">
    <subcellularLocation>
        <location evidence="1 8">Cell outer membrane</location>
        <topology evidence="1 8">Multi-pass membrane protein</topology>
    </subcellularLocation>
</comment>
<sequence length="988" mass="103550">MKSSFLLGGASLLALAAGASAHAQTAQPGAAANSAPQAVSEIVVTGSRISRTDLKAESPVSTLSSATIASAGQPSLDRVVGQMPQFEAAQGAAEVGDVQGSIGFGGGASYSDLRGIGRNRSLVLVDGRRLMPSTPDGAIDLNTIPMAMIDNVEVITGGASTAYGSDAVAGVANFKLRQNFSGVQLSVQHGASTQGDGATNQFSALIGGKFDDDKGKAMVDFEYSDRDAVAGSARSFFTQPSVRFLGRPPQGIIFAGGWGSGATAPSIAAVNAVLAGYSGTTPIPGSGAYNGAIGVNTDQSLYTSALHGVCAQNYKGVGSEKGATVNPNCTTAGVVLGNYFAVQVPLTKYNLFTKAEYEFNPHITGYIQFNYSDSTALDQTSPGSSKTNAAASQVLKIPVSNPYVQSNAALMSLLNSAYGGAPPAGSSFYYSKLLYGWGDRVQDFHYSVWQALGGLKGDIPGTPFTWDFYTSYGRSDYTGQAHGDISIAGINNILANEGVNGCNWNPFGVQTVSTACRNYAGRTDNTTDALTSKDVEFSIQGPVFHLPAGAVKVALGADYRQSQYSYQPDSLFVTGDSLAYGSDTPSHGEQDAKELFLEALVPVLSEQPFAKDVSVDVAYRYSKYNSFSGQSTWKADGSWTVVNGFRLRGGYSVAIRAPSLADLYVGQSVSNENVTSDPCDAQSSYRTGANAAKIQSLCAAQAAAAGASSYTYNGGVVSIPIQSGGNSLLQPETADTWSLGAVWQPIHGLNISVDYYNIDISGAIASLSPNQILTDCYGTAANPSLSASNAFCQRIQRDSSTGTIALLTSGTFNFNTIKLDGVDTQVDYTFELGDLGLPEGSGRVTVGTIVSYLNHFTVTPSDGTGAVEYSGKVTDGLVTSDGENLYSHPHWKANSSITYNKGPFTGSLRWRYIGGMDNLDLPGSRVSAVNYFDIDAHYAVKKDWVLSAGINNLADQGPPFISTLELRTDAATYDVIGRTWYVAAKVKF</sequence>
<keyword evidence="3 8" id="KW-1134">Transmembrane beta strand</keyword>
<keyword evidence="7 8" id="KW-0998">Cell outer membrane</keyword>
<dbReference type="InterPro" id="IPR036942">
    <property type="entry name" value="Beta-barrel_TonB_sf"/>
</dbReference>
<dbReference type="EMBL" id="CP073078">
    <property type="protein sequence ID" value="QUD89287.1"/>
    <property type="molecule type" value="Genomic_DNA"/>
</dbReference>
<dbReference type="Pfam" id="PF07715">
    <property type="entry name" value="Plug"/>
    <property type="match status" value="1"/>
</dbReference>
<dbReference type="SUPFAM" id="SSF56935">
    <property type="entry name" value="Porins"/>
    <property type="match status" value="1"/>
</dbReference>
<comment type="similarity">
    <text evidence="8 9">Belongs to the TonB-dependent receptor family.</text>
</comment>
<evidence type="ECO:0000256" key="7">
    <source>
        <dbReference type="ARBA" id="ARBA00023237"/>
    </source>
</evidence>
<reference evidence="13" key="1">
    <citation type="submission" date="2021-04" db="EMBL/GenBank/DDBJ databases">
        <title>The complete genome sequence of Caulobacter sp. S6.</title>
        <authorList>
            <person name="Tang Y."/>
            <person name="Ouyang W."/>
            <person name="Liu Q."/>
            <person name="Huang B."/>
            <person name="Guo Z."/>
            <person name="Lei P."/>
        </authorList>
    </citation>
    <scope>NUCLEOTIDE SEQUENCE</scope>
    <source>
        <strain evidence="13">S6</strain>
    </source>
</reference>
<feature type="domain" description="TonB-dependent receptor-like beta-barrel" evidence="11">
    <location>
        <begin position="430"/>
        <end position="953"/>
    </location>
</feature>
<keyword evidence="6 8" id="KW-0472">Membrane</keyword>
<keyword evidence="13" id="KW-0675">Receptor</keyword>
<keyword evidence="14" id="KW-1185">Reference proteome</keyword>
<evidence type="ECO:0000256" key="5">
    <source>
        <dbReference type="ARBA" id="ARBA00023077"/>
    </source>
</evidence>
<feature type="chain" id="PRO_5037770502" evidence="10">
    <location>
        <begin position="24"/>
        <end position="988"/>
    </location>
</feature>
<dbReference type="Pfam" id="PF00593">
    <property type="entry name" value="TonB_dep_Rec_b-barrel"/>
    <property type="match status" value="1"/>
</dbReference>
<evidence type="ECO:0000256" key="3">
    <source>
        <dbReference type="ARBA" id="ARBA00022452"/>
    </source>
</evidence>
<dbReference type="PROSITE" id="PS52016">
    <property type="entry name" value="TONB_DEPENDENT_REC_3"/>
    <property type="match status" value="1"/>
</dbReference>
<dbReference type="PANTHER" id="PTHR47234:SF2">
    <property type="entry name" value="TONB-DEPENDENT RECEPTOR"/>
    <property type="match status" value="1"/>
</dbReference>
<dbReference type="InterPro" id="IPR037066">
    <property type="entry name" value="Plug_dom_sf"/>
</dbReference>
<accession>A0A975G2D4</accession>
<evidence type="ECO:0000256" key="6">
    <source>
        <dbReference type="ARBA" id="ARBA00023136"/>
    </source>
</evidence>
<dbReference type="KEGG" id="caul:KCG34_05250"/>
<dbReference type="InterPro" id="IPR000531">
    <property type="entry name" value="Beta-barrel_TonB"/>
</dbReference>
<gene>
    <name evidence="13" type="ORF">KCG34_05250</name>
</gene>
<evidence type="ECO:0000256" key="9">
    <source>
        <dbReference type="RuleBase" id="RU003357"/>
    </source>
</evidence>
<dbReference type="Gene3D" id="2.170.130.10">
    <property type="entry name" value="TonB-dependent receptor, plug domain"/>
    <property type="match status" value="1"/>
</dbReference>
<evidence type="ECO:0000256" key="8">
    <source>
        <dbReference type="PROSITE-ProRule" id="PRU01360"/>
    </source>
</evidence>
<evidence type="ECO:0000259" key="11">
    <source>
        <dbReference type="Pfam" id="PF00593"/>
    </source>
</evidence>
<evidence type="ECO:0000313" key="13">
    <source>
        <dbReference type="EMBL" id="QUD89287.1"/>
    </source>
</evidence>
<dbReference type="InterPro" id="IPR012910">
    <property type="entry name" value="Plug_dom"/>
</dbReference>
<dbReference type="GO" id="GO:0009279">
    <property type="term" value="C:cell outer membrane"/>
    <property type="evidence" value="ECO:0007669"/>
    <property type="project" value="UniProtKB-SubCell"/>
</dbReference>
<dbReference type="RefSeq" id="WP_211939339.1">
    <property type="nucleotide sequence ID" value="NZ_CP073078.1"/>
</dbReference>
<dbReference type="Proteomes" id="UP000676409">
    <property type="component" value="Chromosome"/>
</dbReference>
<evidence type="ECO:0000256" key="2">
    <source>
        <dbReference type="ARBA" id="ARBA00022448"/>
    </source>
</evidence>
<dbReference type="InterPro" id="IPR039426">
    <property type="entry name" value="TonB-dep_rcpt-like"/>
</dbReference>
<dbReference type="PANTHER" id="PTHR47234">
    <property type="match status" value="1"/>
</dbReference>
<feature type="signal peptide" evidence="10">
    <location>
        <begin position="1"/>
        <end position="23"/>
    </location>
</feature>
<keyword evidence="5 9" id="KW-0798">TonB box</keyword>
<keyword evidence="4 8" id="KW-0812">Transmembrane</keyword>
<dbReference type="AlphaFoldDB" id="A0A975G2D4"/>